<proteinExistence type="predicted"/>
<sequence>LKTIHYNQLPSFHGLPNEDPLYFIREFYNVLQTFPPHGLNEDQLKMRCFPETLKDRAKAWFMTLAPDSLTTWEKVYSKFIGRYYSHQKTQELRSQIVSFAQQPNEPLHEAWERFKDLQRQCPHHNFPPALLMNSFYDSLHQNFQYMVDNAAGGDIGAKTAEEMMEIFETMSTNSSQKSSRGKKAMVHEIAPGQDMIAHQIAELTEQMRLLNARSFQSVQAMTIESCGTCGVHGHRSEVCPSAFDQDFGEPHIDANALQGYQNQPATSTMHHDLPKKERDPGGFVIKIALGNEKEASGMLDLGAEINLMPFSIFQRLGLGDLRPTRMCLQLADRSIRYPKGVVEDVLVHVGKLIVPVDFVILDVGEVHENGKDHTILLGIPFMATTNTLIDVKNGMLNMTVLGESVSISVREATSASSVNFVEECAFVDITDPFVEEIAQQEWKARYIPDFEDNKEPT</sequence>
<comment type="caution">
    <text evidence="2">The sequence shown here is derived from an EMBL/GenBank/DDBJ whole genome shotgun (WGS) entry which is preliminary data.</text>
</comment>
<dbReference type="CDD" id="cd00303">
    <property type="entry name" value="retropepsin_like"/>
    <property type="match status" value="1"/>
</dbReference>
<feature type="non-terminal residue" evidence="2">
    <location>
        <position position="457"/>
    </location>
</feature>
<dbReference type="PANTHER" id="PTHR33067:SF9">
    <property type="entry name" value="RNA-DIRECTED DNA POLYMERASE"/>
    <property type="match status" value="1"/>
</dbReference>
<protein>
    <recommendedName>
        <fullName evidence="1">Retrotransposon gag domain-containing protein</fullName>
    </recommendedName>
</protein>
<name>A0A9N7NID9_STRHE</name>
<evidence type="ECO:0000259" key="1">
    <source>
        <dbReference type="Pfam" id="PF03732"/>
    </source>
</evidence>
<keyword evidence="3" id="KW-1185">Reference proteome</keyword>
<feature type="non-terminal residue" evidence="2">
    <location>
        <position position="1"/>
    </location>
</feature>
<organism evidence="2 3">
    <name type="scientific">Striga hermonthica</name>
    <name type="common">Purple witchweed</name>
    <name type="synonym">Buchnera hermonthica</name>
    <dbReference type="NCBI Taxonomy" id="68872"/>
    <lineage>
        <taxon>Eukaryota</taxon>
        <taxon>Viridiplantae</taxon>
        <taxon>Streptophyta</taxon>
        <taxon>Embryophyta</taxon>
        <taxon>Tracheophyta</taxon>
        <taxon>Spermatophyta</taxon>
        <taxon>Magnoliopsida</taxon>
        <taxon>eudicotyledons</taxon>
        <taxon>Gunneridae</taxon>
        <taxon>Pentapetalae</taxon>
        <taxon>asterids</taxon>
        <taxon>lamiids</taxon>
        <taxon>Lamiales</taxon>
        <taxon>Orobanchaceae</taxon>
        <taxon>Buchnereae</taxon>
        <taxon>Striga</taxon>
    </lineage>
</organism>
<dbReference type="Pfam" id="PF03732">
    <property type="entry name" value="Retrotrans_gag"/>
    <property type="match status" value="1"/>
</dbReference>
<accession>A0A9N7NID9</accession>
<gene>
    <name evidence="2" type="ORF">SHERM_26628</name>
</gene>
<dbReference type="PANTHER" id="PTHR33067">
    <property type="entry name" value="RNA-DIRECTED DNA POLYMERASE-RELATED"/>
    <property type="match status" value="1"/>
</dbReference>
<evidence type="ECO:0000313" key="3">
    <source>
        <dbReference type="Proteomes" id="UP001153555"/>
    </source>
</evidence>
<dbReference type="AlphaFoldDB" id="A0A9N7NID9"/>
<dbReference type="EMBL" id="CACSLK010027831">
    <property type="protein sequence ID" value="CAA0831248.1"/>
    <property type="molecule type" value="Genomic_DNA"/>
</dbReference>
<dbReference type="OrthoDB" id="1923650at2759"/>
<dbReference type="InterPro" id="IPR021109">
    <property type="entry name" value="Peptidase_aspartic_dom_sf"/>
</dbReference>
<evidence type="ECO:0000313" key="2">
    <source>
        <dbReference type="EMBL" id="CAA0831248.1"/>
    </source>
</evidence>
<dbReference type="Proteomes" id="UP001153555">
    <property type="component" value="Unassembled WGS sequence"/>
</dbReference>
<feature type="domain" description="Retrotransposon gag" evidence="1">
    <location>
        <begin position="48"/>
        <end position="140"/>
    </location>
</feature>
<dbReference type="InterPro" id="IPR005162">
    <property type="entry name" value="Retrotrans_gag_dom"/>
</dbReference>
<reference evidence="2" key="1">
    <citation type="submission" date="2019-12" db="EMBL/GenBank/DDBJ databases">
        <authorList>
            <person name="Scholes J."/>
        </authorList>
    </citation>
    <scope>NUCLEOTIDE SEQUENCE</scope>
</reference>
<dbReference type="Gene3D" id="2.40.70.10">
    <property type="entry name" value="Acid Proteases"/>
    <property type="match status" value="1"/>
</dbReference>